<dbReference type="Proteomes" id="UP000500767">
    <property type="component" value="Chromosome"/>
</dbReference>
<evidence type="ECO:0000313" key="9">
    <source>
        <dbReference type="Proteomes" id="UP000500767"/>
    </source>
</evidence>
<dbReference type="AlphaFoldDB" id="A0A6M8HVN5"/>
<evidence type="ECO:0000256" key="6">
    <source>
        <dbReference type="HAMAP-Rule" id="MF_00821"/>
    </source>
</evidence>
<evidence type="ECO:0000256" key="1">
    <source>
        <dbReference type="ARBA" id="ARBA00009990"/>
    </source>
</evidence>
<evidence type="ECO:0000256" key="3">
    <source>
        <dbReference type="ARBA" id="ARBA00022927"/>
    </source>
</evidence>
<gene>
    <name evidence="6 8" type="primary">secB</name>
    <name evidence="8" type="ORF">HN018_01580</name>
</gene>
<protein>
    <recommendedName>
        <fullName evidence="6">Protein-export protein SecB</fullName>
    </recommendedName>
</protein>
<keyword evidence="4 6" id="KW-0811">Translocation</keyword>
<keyword evidence="6" id="KW-0963">Cytoplasm</keyword>
<keyword evidence="3 6" id="KW-0653">Protein transport</keyword>
<dbReference type="SUPFAM" id="SSF54611">
    <property type="entry name" value="SecB-like"/>
    <property type="match status" value="1"/>
</dbReference>
<evidence type="ECO:0000256" key="2">
    <source>
        <dbReference type="ARBA" id="ARBA00022448"/>
    </source>
</evidence>
<evidence type="ECO:0000256" key="7">
    <source>
        <dbReference type="SAM" id="MobiDB-lite"/>
    </source>
</evidence>
<proteinExistence type="inferred from homology"/>
<dbReference type="GO" id="GO:0006457">
    <property type="term" value="P:protein folding"/>
    <property type="evidence" value="ECO:0007669"/>
    <property type="project" value="UniProtKB-UniRule"/>
</dbReference>
<name>A0A6M8HVN5_9PROT</name>
<dbReference type="Gene3D" id="3.10.420.10">
    <property type="entry name" value="SecB-like"/>
    <property type="match status" value="1"/>
</dbReference>
<reference evidence="8 9" key="1">
    <citation type="journal article" date="2014" name="World J. Microbiol. Biotechnol.">
        <title>Biodiversity and physiological characteristics of Antarctic and Arctic lichens-associated bacteria.</title>
        <authorList>
            <person name="Lee Y.M."/>
            <person name="Kim E.H."/>
            <person name="Lee H.K."/>
            <person name="Hong S.G."/>
        </authorList>
    </citation>
    <scope>NUCLEOTIDE SEQUENCE [LARGE SCALE GENOMIC DNA]</scope>
    <source>
        <strain evidence="8 9">PAMC 26569</strain>
    </source>
</reference>
<dbReference type="KEGG" id="lck:HN018_01580"/>
<dbReference type="HAMAP" id="MF_00821">
    <property type="entry name" value="SecB"/>
    <property type="match status" value="1"/>
</dbReference>
<dbReference type="GO" id="GO:0005737">
    <property type="term" value="C:cytoplasm"/>
    <property type="evidence" value="ECO:0007669"/>
    <property type="project" value="UniProtKB-SubCell"/>
</dbReference>
<dbReference type="NCBIfam" id="NF004392">
    <property type="entry name" value="PRK05751.1-3"/>
    <property type="match status" value="1"/>
</dbReference>
<dbReference type="PANTHER" id="PTHR36918:SF1">
    <property type="entry name" value="PROTEIN-EXPORT PROTEIN SECB"/>
    <property type="match status" value="1"/>
</dbReference>
<dbReference type="PRINTS" id="PR01594">
    <property type="entry name" value="SECBCHAPRONE"/>
</dbReference>
<dbReference type="Pfam" id="PF02556">
    <property type="entry name" value="SecB"/>
    <property type="match status" value="1"/>
</dbReference>
<sequence length="183" mass="19646">MPSLGGGPTTPEPVLPPLVLSTQYVRDLSFRVPGAPGVYAMQPLQPHVTVQLDVQARQAQENHPVFEVALLIKCSATTHRPAEGQEPPQTAFLLELAYCGIFTLQNVMQAAVEPLLLAECPRLLFPFARSVLADITREAGFPPVMLQPIDFVAMLQTRKLAQGTTAPAPDSQPEQDTGAAAPS</sequence>
<dbReference type="EMBL" id="CP053708">
    <property type="protein sequence ID" value="QKE92360.1"/>
    <property type="molecule type" value="Genomic_DNA"/>
</dbReference>
<dbReference type="GO" id="GO:0015031">
    <property type="term" value="P:protein transport"/>
    <property type="evidence" value="ECO:0007669"/>
    <property type="project" value="UniProtKB-UniRule"/>
</dbReference>
<accession>A0A6M8HVN5</accession>
<dbReference type="InterPro" id="IPR035958">
    <property type="entry name" value="SecB-like_sf"/>
</dbReference>
<evidence type="ECO:0000256" key="4">
    <source>
        <dbReference type="ARBA" id="ARBA00023010"/>
    </source>
</evidence>
<keyword evidence="2 6" id="KW-0813">Transport</keyword>
<dbReference type="GO" id="GO:0051082">
    <property type="term" value="F:unfolded protein binding"/>
    <property type="evidence" value="ECO:0007669"/>
    <property type="project" value="InterPro"/>
</dbReference>
<dbReference type="PANTHER" id="PTHR36918">
    <property type="match status" value="1"/>
</dbReference>
<comment type="subunit">
    <text evidence="6">Homotetramer, a dimer of dimers. One homotetramer interacts with 1 SecA dimer.</text>
</comment>
<dbReference type="GO" id="GO:0051262">
    <property type="term" value="P:protein tetramerization"/>
    <property type="evidence" value="ECO:0007669"/>
    <property type="project" value="InterPro"/>
</dbReference>
<dbReference type="NCBIfam" id="TIGR00809">
    <property type="entry name" value="secB"/>
    <property type="match status" value="1"/>
</dbReference>
<comment type="subcellular location">
    <subcellularLocation>
        <location evidence="6">Cytoplasm</location>
    </subcellularLocation>
</comment>
<comment type="similarity">
    <text evidence="1 6">Belongs to the SecB family.</text>
</comment>
<organism evidence="8 9">
    <name type="scientific">Lichenicola cladoniae</name>
    <dbReference type="NCBI Taxonomy" id="1484109"/>
    <lineage>
        <taxon>Bacteria</taxon>
        <taxon>Pseudomonadati</taxon>
        <taxon>Pseudomonadota</taxon>
        <taxon>Alphaproteobacteria</taxon>
        <taxon>Acetobacterales</taxon>
        <taxon>Acetobacteraceae</taxon>
        <taxon>Lichenicola</taxon>
    </lineage>
</organism>
<keyword evidence="5 6" id="KW-0143">Chaperone</keyword>
<evidence type="ECO:0000256" key="5">
    <source>
        <dbReference type="ARBA" id="ARBA00023186"/>
    </source>
</evidence>
<evidence type="ECO:0000313" key="8">
    <source>
        <dbReference type="EMBL" id="QKE92360.1"/>
    </source>
</evidence>
<keyword evidence="9" id="KW-1185">Reference proteome</keyword>
<feature type="region of interest" description="Disordered" evidence="7">
    <location>
        <begin position="162"/>
        <end position="183"/>
    </location>
</feature>
<dbReference type="InterPro" id="IPR003708">
    <property type="entry name" value="SecB"/>
</dbReference>
<comment type="function">
    <text evidence="6">One of the proteins required for the normal export of preproteins out of the cell cytoplasm. It is a molecular chaperone that binds to a subset of precursor proteins, maintaining them in a translocation-competent state. It also specifically binds to its receptor SecA.</text>
</comment>